<sequence length="328" mass="35033">MLDRRTLLGAIALAAPALFAGRRAQAQGDWPSRPVKLVVPYPPGGATDVIARLYAERMSGMLGQPVVIDNRPGASGNIGIDAVAKSAPDGYTFGAGTVSNFSINQYLYRRVPYDIERDLAPVALSWEFPNIAVVATERVPARTLAEFIAWARAKPGGVNYGSTGVGTTTHLSAAMFFSRIGVEATHIPFRGASQTIPALLAGDVDFALDGVASYMALVRGGQMRALAVTSAERWHTLPEVPTMAEAGMPDFVVTVWGGFVVPAGAPRPIVDRLNAALKQVAQDPAQVSRFEQIGARPIWTTPEQAAERAARERPMWRQLVQTSGAQAD</sequence>
<name>A0A9X2BW82_9PROT</name>
<protein>
    <submittedName>
        <fullName evidence="2">Tripartite tricarboxylate transporter substrate binding protein</fullName>
    </submittedName>
</protein>
<dbReference type="InterPro" id="IPR042100">
    <property type="entry name" value="Bug_dom1"/>
</dbReference>
<dbReference type="Gene3D" id="3.40.190.10">
    <property type="entry name" value="Periplasmic binding protein-like II"/>
    <property type="match status" value="1"/>
</dbReference>
<dbReference type="EMBL" id="JALPRX010000065">
    <property type="protein sequence ID" value="MCK8785741.1"/>
    <property type="molecule type" value="Genomic_DNA"/>
</dbReference>
<evidence type="ECO:0000313" key="3">
    <source>
        <dbReference type="Proteomes" id="UP001139516"/>
    </source>
</evidence>
<dbReference type="RefSeq" id="WP_248667856.1">
    <property type="nucleotide sequence ID" value="NZ_JALPRX010000065.1"/>
</dbReference>
<dbReference type="PANTHER" id="PTHR42928:SF5">
    <property type="entry name" value="BLR1237 PROTEIN"/>
    <property type="match status" value="1"/>
</dbReference>
<dbReference type="AlphaFoldDB" id="A0A9X2BW82"/>
<dbReference type="CDD" id="cd07012">
    <property type="entry name" value="PBP2_Bug_TTT"/>
    <property type="match status" value="1"/>
</dbReference>
<proteinExistence type="inferred from homology"/>
<dbReference type="Pfam" id="PF03401">
    <property type="entry name" value="TctC"/>
    <property type="match status" value="1"/>
</dbReference>
<accession>A0A9X2BW82</accession>
<comment type="caution">
    <text evidence="2">The sequence shown here is derived from an EMBL/GenBank/DDBJ whole genome shotgun (WGS) entry which is preliminary data.</text>
</comment>
<dbReference type="PIRSF" id="PIRSF017082">
    <property type="entry name" value="YflP"/>
    <property type="match status" value="1"/>
</dbReference>
<evidence type="ECO:0000313" key="2">
    <source>
        <dbReference type="EMBL" id="MCK8785741.1"/>
    </source>
</evidence>
<gene>
    <name evidence="2" type="ORF">M0638_15255</name>
</gene>
<evidence type="ECO:0000256" key="1">
    <source>
        <dbReference type="ARBA" id="ARBA00006987"/>
    </source>
</evidence>
<dbReference type="Proteomes" id="UP001139516">
    <property type="component" value="Unassembled WGS sequence"/>
</dbReference>
<dbReference type="PROSITE" id="PS51318">
    <property type="entry name" value="TAT"/>
    <property type="match status" value="1"/>
</dbReference>
<reference evidence="2" key="1">
    <citation type="submission" date="2022-04" db="EMBL/GenBank/DDBJ databases">
        <title>Roseomonas acroporae sp. nov., isolated from coral Acropora digitifera.</title>
        <authorList>
            <person name="Sun H."/>
        </authorList>
    </citation>
    <scope>NUCLEOTIDE SEQUENCE</scope>
    <source>
        <strain evidence="2">NAR14</strain>
    </source>
</reference>
<keyword evidence="3" id="KW-1185">Reference proteome</keyword>
<organism evidence="2 3">
    <name type="scientific">Roseomonas acroporae</name>
    <dbReference type="NCBI Taxonomy" id="2937791"/>
    <lineage>
        <taxon>Bacteria</taxon>
        <taxon>Pseudomonadati</taxon>
        <taxon>Pseudomonadota</taxon>
        <taxon>Alphaproteobacteria</taxon>
        <taxon>Acetobacterales</taxon>
        <taxon>Roseomonadaceae</taxon>
        <taxon>Roseomonas</taxon>
    </lineage>
</organism>
<dbReference type="InterPro" id="IPR005064">
    <property type="entry name" value="BUG"/>
</dbReference>
<dbReference type="InterPro" id="IPR006311">
    <property type="entry name" value="TAT_signal"/>
</dbReference>
<dbReference type="Gene3D" id="3.40.190.150">
    <property type="entry name" value="Bordetella uptake gene, domain 1"/>
    <property type="match status" value="1"/>
</dbReference>
<dbReference type="PANTHER" id="PTHR42928">
    <property type="entry name" value="TRICARBOXYLATE-BINDING PROTEIN"/>
    <property type="match status" value="1"/>
</dbReference>
<dbReference type="SUPFAM" id="SSF53850">
    <property type="entry name" value="Periplasmic binding protein-like II"/>
    <property type="match status" value="1"/>
</dbReference>
<comment type="similarity">
    <text evidence="1">Belongs to the UPF0065 (bug) family.</text>
</comment>